<dbReference type="Proteomes" id="UP000595897">
    <property type="component" value="Chromosome"/>
</dbReference>
<keyword evidence="7" id="KW-0029">Amino-acid transport</keyword>
<reference evidence="10 11" key="1">
    <citation type="submission" date="2020-11" db="EMBL/GenBank/DDBJ databases">
        <title>Draft genome sequencing of a Lachnospiraceae strain isolated from anoxic soil subjected to BSD treatment.</title>
        <authorList>
            <person name="Uek A."/>
            <person name="Tonouchi A."/>
        </authorList>
    </citation>
    <scope>NUCLEOTIDE SEQUENCE [LARGE SCALE GENOMIC DNA]</scope>
    <source>
        <strain evidence="10 11">TB5</strain>
    </source>
</reference>
<keyword evidence="2" id="KW-0813">Transport</keyword>
<name>A0A7R7IDZ2_9FIRM</name>
<dbReference type="GO" id="GO:0005524">
    <property type="term" value="F:ATP binding"/>
    <property type="evidence" value="ECO:0007669"/>
    <property type="project" value="UniProtKB-KW"/>
</dbReference>
<evidence type="ECO:0000256" key="6">
    <source>
        <dbReference type="ARBA" id="ARBA00022967"/>
    </source>
</evidence>
<dbReference type="InterPro" id="IPR041701">
    <property type="entry name" value="MetN_ABC"/>
</dbReference>
<dbReference type="InterPro" id="IPR017871">
    <property type="entry name" value="ABC_transporter-like_CS"/>
</dbReference>
<gene>
    <name evidence="10" type="ORF">bsdtb5_28740</name>
</gene>
<dbReference type="PANTHER" id="PTHR43166:SF30">
    <property type="entry name" value="METHIONINE IMPORT ATP-BINDING PROTEIN METN"/>
    <property type="match status" value="1"/>
</dbReference>
<evidence type="ECO:0000313" key="10">
    <source>
        <dbReference type="EMBL" id="BCN31579.1"/>
    </source>
</evidence>
<accession>A0A7R7IDZ2</accession>
<keyword evidence="3" id="KW-1003">Cell membrane</keyword>
<organism evidence="10 11">
    <name type="scientific">Anaeromicropila herbilytica</name>
    <dbReference type="NCBI Taxonomy" id="2785025"/>
    <lineage>
        <taxon>Bacteria</taxon>
        <taxon>Bacillati</taxon>
        <taxon>Bacillota</taxon>
        <taxon>Clostridia</taxon>
        <taxon>Lachnospirales</taxon>
        <taxon>Lachnospiraceae</taxon>
        <taxon>Anaeromicropila</taxon>
    </lineage>
</organism>
<dbReference type="InterPro" id="IPR050086">
    <property type="entry name" value="MetN_ABC_transporter-like"/>
</dbReference>
<dbReference type="PROSITE" id="PS00211">
    <property type="entry name" value="ABC_TRANSPORTER_1"/>
    <property type="match status" value="1"/>
</dbReference>
<evidence type="ECO:0000256" key="4">
    <source>
        <dbReference type="ARBA" id="ARBA00022741"/>
    </source>
</evidence>
<protein>
    <recommendedName>
        <fullName evidence="9">ABC transporter domain-containing protein</fullName>
    </recommendedName>
</protein>
<evidence type="ECO:0000256" key="1">
    <source>
        <dbReference type="ARBA" id="ARBA00005417"/>
    </source>
</evidence>
<dbReference type="InterPro" id="IPR003593">
    <property type="entry name" value="AAA+_ATPase"/>
</dbReference>
<dbReference type="InterPro" id="IPR027417">
    <property type="entry name" value="P-loop_NTPase"/>
</dbReference>
<evidence type="ECO:0000313" key="11">
    <source>
        <dbReference type="Proteomes" id="UP000595897"/>
    </source>
</evidence>
<comment type="similarity">
    <text evidence="1">Belongs to the ABC transporter superfamily.</text>
</comment>
<evidence type="ECO:0000256" key="2">
    <source>
        <dbReference type="ARBA" id="ARBA00022448"/>
    </source>
</evidence>
<dbReference type="Pfam" id="PF00005">
    <property type="entry name" value="ABC_tran"/>
    <property type="match status" value="1"/>
</dbReference>
<proteinExistence type="inferred from homology"/>
<dbReference type="EMBL" id="AP024169">
    <property type="protein sequence ID" value="BCN31579.1"/>
    <property type="molecule type" value="Genomic_DNA"/>
</dbReference>
<dbReference type="RefSeq" id="WP_271712690.1">
    <property type="nucleotide sequence ID" value="NZ_AP024169.1"/>
</dbReference>
<dbReference type="CDD" id="cd03258">
    <property type="entry name" value="ABC_MetN_methionine_transporter"/>
    <property type="match status" value="1"/>
</dbReference>
<feature type="domain" description="ABC transporter" evidence="9">
    <location>
        <begin position="2"/>
        <end position="265"/>
    </location>
</feature>
<dbReference type="SMART" id="SM00382">
    <property type="entry name" value="AAA"/>
    <property type="match status" value="1"/>
</dbReference>
<evidence type="ECO:0000256" key="5">
    <source>
        <dbReference type="ARBA" id="ARBA00022840"/>
    </source>
</evidence>
<keyword evidence="8" id="KW-0472">Membrane</keyword>
<dbReference type="KEGG" id="ahb:bsdtb5_28740"/>
<dbReference type="GO" id="GO:0005886">
    <property type="term" value="C:plasma membrane"/>
    <property type="evidence" value="ECO:0007669"/>
    <property type="project" value="UniProtKB-ARBA"/>
</dbReference>
<dbReference type="InterPro" id="IPR003439">
    <property type="entry name" value="ABC_transporter-like_ATP-bd"/>
</dbReference>
<evidence type="ECO:0000256" key="7">
    <source>
        <dbReference type="ARBA" id="ARBA00022970"/>
    </source>
</evidence>
<evidence type="ECO:0000259" key="9">
    <source>
        <dbReference type="PROSITE" id="PS50893"/>
    </source>
</evidence>
<evidence type="ECO:0000256" key="3">
    <source>
        <dbReference type="ARBA" id="ARBA00022475"/>
    </source>
</evidence>
<dbReference type="FunFam" id="3.40.50.300:FF:000056">
    <property type="entry name" value="Cell division ATP-binding protein FtsE"/>
    <property type="match status" value="1"/>
</dbReference>
<dbReference type="GO" id="GO:0016887">
    <property type="term" value="F:ATP hydrolysis activity"/>
    <property type="evidence" value="ECO:0007669"/>
    <property type="project" value="InterPro"/>
</dbReference>
<dbReference type="SUPFAM" id="SSF52540">
    <property type="entry name" value="P-loop containing nucleoside triphosphate hydrolases"/>
    <property type="match status" value="1"/>
</dbReference>
<dbReference type="AlphaFoldDB" id="A0A7R7IDZ2"/>
<keyword evidence="4" id="KW-0547">Nucleotide-binding</keyword>
<keyword evidence="6" id="KW-1278">Translocase</keyword>
<dbReference type="GO" id="GO:0006865">
    <property type="term" value="P:amino acid transport"/>
    <property type="evidence" value="ECO:0007669"/>
    <property type="project" value="UniProtKB-KW"/>
</dbReference>
<dbReference type="PROSITE" id="PS50893">
    <property type="entry name" value="ABC_TRANSPORTER_2"/>
    <property type="match status" value="1"/>
</dbReference>
<keyword evidence="11" id="KW-1185">Reference proteome</keyword>
<sequence>MIKIKNLTKTYQNKKTKTTVLNNINLEIEDGDIFGIIGMSGAGKSTLIRCMNLLEKPTSGSVHIDGINITNLDRKSLSKVRKNIGMIFQGFNLLMQKTVEKNIAFGLEIIRIKDFVPENMKINEYKSLSYLEKRKVKKVETKRKVSELLKIIDLEDKAKAYPSMLSGGQRQRVAIARALATNPSVLLCDEATSALDSMTTKSILTLLKKINEETKVTIVIITHEMNVVKEICNKVAVIDQSEIIEQGSAPDVFKNHQSEITRQLIGGEL</sequence>
<evidence type="ECO:0000256" key="8">
    <source>
        <dbReference type="ARBA" id="ARBA00023136"/>
    </source>
</evidence>
<dbReference type="PANTHER" id="PTHR43166">
    <property type="entry name" value="AMINO ACID IMPORT ATP-BINDING PROTEIN"/>
    <property type="match status" value="1"/>
</dbReference>
<keyword evidence="5" id="KW-0067">ATP-binding</keyword>
<dbReference type="Gene3D" id="3.40.50.300">
    <property type="entry name" value="P-loop containing nucleotide triphosphate hydrolases"/>
    <property type="match status" value="1"/>
</dbReference>